<protein>
    <submittedName>
        <fullName evidence="2">Uncharacterized protein</fullName>
    </submittedName>
</protein>
<proteinExistence type="predicted"/>
<dbReference type="EMBL" id="CP061813">
    <property type="protein sequence ID" value="QOD61667.1"/>
    <property type="molecule type" value="Genomic_DNA"/>
</dbReference>
<keyword evidence="3" id="KW-1185">Reference proteome</keyword>
<reference evidence="2 3" key="1">
    <citation type="journal article" date="2016" name="Int. J. Syst. Evol. Microbiol.">
        <title>Polaribacter haliotis sp. nov., isolated from the gut of abalone Haliotis discus hannai.</title>
        <authorList>
            <person name="Kim Y.O."/>
            <person name="Park I.S."/>
            <person name="Park S."/>
            <person name="Nam B.H."/>
            <person name="Park J.M."/>
            <person name="Kim D.G."/>
            <person name="Yoon J.H."/>
        </authorList>
    </citation>
    <scope>NUCLEOTIDE SEQUENCE [LARGE SCALE GENOMIC DNA]</scope>
    <source>
        <strain evidence="2 3">KCTC 52418</strain>
    </source>
</reference>
<accession>A0A7L8AI65</accession>
<dbReference type="Proteomes" id="UP000516764">
    <property type="component" value="Chromosome"/>
</dbReference>
<keyword evidence="1" id="KW-0472">Membrane</keyword>
<organism evidence="2 3">
    <name type="scientific">Polaribacter haliotis</name>
    <dbReference type="NCBI Taxonomy" id="1888915"/>
    <lineage>
        <taxon>Bacteria</taxon>
        <taxon>Pseudomonadati</taxon>
        <taxon>Bacteroidota</taxon>
        <taxon>Flavobacteriia</taxon>
        <taxon>Flavobacteriales</taxon>
        <taxon>Flavobacteriaceae</taxon>
    </lineage>
</organism>
<dbReference type="RefSeq" id="WP_088355194.1">
    <property type="nucleotide sequence ID" value="NZ_CP061813.1"/>
</dbReference>
<evidence type="ECO:0000313" key="3">
    <source>
        <dbReference type="Proteomes" id="UP000516764"/>
    </source>
</evidence>
<dbReference type="KEGG" id="phal:H9I45_04240"/>
<dbReference type="OrthoDB" id="981524at2"/>
<feature type="transmembrane region" description="Helical" evidence="1">
    <location>
        <begin position="85"/>
        <end position="106"/>
    </location>
</feature>
<keyword evidence="1" id="KW-0812">Transmembrane</keyword>
<name>A0A7L8AI65_9FLAO</name>
<sequence>MKENIKNSEDFLKSITGKNTGFSAPSNYFENAEDRFSSFIFEESLSKENAFKIPDNYFNKLEDSILNTVILDKKEPKVISLKSRILKLIPVATAASIALFIGLTYFNNLDNTTEINFDSVAETDIENWMIDNFNELSNEDFASVLNSKIINENDFAFSNIKDDAIEDYIISTENTSILNEID</sequence>
<dbReference type="AlphaFoldDB" id="A0A7L8AI65"/>
<evidence type="ECO:0000313" key="2">
    <source>
        <dbReference type="EMBL" id="QOD61667.1"/>
    </source>
</evidence>
<gene>
    <name evidence="2" type="ORF">H9I45_04240</name>
</gene>
<keyword evidence="1" id="KW-1133">Transmembrane helix</keyword>
<evidence type="ECO:0000256" key="1">
    <source>
        <dbReference type="SAM" id="Phobius"/>
    </source>
</evidence>